<sequence>MEEPRPVARSNARYSAPSGREKLPFDSTGYVSQQLRLSQKADDKNVEEIFGVGPEDFISVFADLLEAIVENGDLTQRQDMTVFHNAVPPAISIHNYLQRILKFTLCSSVCYLISMVYLDRIVKLNPSFTISSKSIHRLILTSVMTAAKFFDEKFINNAYFAKVGGVTIAEMNNLEKEFLNMIGFSLHVSPSVFAQYRKELFFDAQMDQQLMHMSMEEIEHH</sequence>
<reference evidence="2 3" key="1">
    <citation type="submission" date="2024-03" db="EMBL/GenBank/DDBJ databases">
        <title>The Acrasis kona genome and developmental transcriptomes reveal deep origins of eukaryotic multicellular pathways.</title>
        <authorList>
            <person name="Sheikh S."/>
            <person name="Fu C.-J."/>
            <person name="Brown M.W."/>
            <person name="Baldauf S.L."/>
        </authorList>
    </citation>
    <scope>NUCLEOTIDE SEQUENCE [LARGE SCALE GENOMIC DNA]</scope>
    <source>
        <strain evidence="2 3">ATCC MYA-3509</strain>
    </source>
</reference>
<dbReference type="InterPro" id="IPR013922">
    <property type="entry name" value="Cyclin_PHO80-like"/>
</dbReference>
<dbReference type="GO" id="GO:0016301">
    <property type="term" value="F:kinase activity"/>
    <property type="evidence" value="ECO:0007669"/>
    <property type="project" value="UniProtKB-KW"/>
</dbReference>
<evidence type="ECO:0000313" key="3">
    <source>
        <dbReference type="Proteomes" id="UP001431209"/>
    </source>
</evidence>
<feature type="region of interest" description="Disordered" evidence="1">
    <location>
        <begin position="1"/>
        <end position="27"/>
    </location>
</feature>
<evidence type="ECO:0000256" key="1">
    <source>
        <dbReference type="SAM" id="MobiDB-lite"/>
    </source>
</evidence>
<proteinExistence type="predicted"/>
<organism evidence="2 3">
    <name type="scientific">Acrasis kona</name>
    <dbReference type="NCBI Taxonomy" id="1008807"/>
    <lineage>
        <taxon>Eukaryota</taxon>
        <taxon>Discoba</taxon>
        <taxon>Heterolobosea</taxon>
        <taxon>Tetramitia</taxon>
        <taxon>Eutetramitia</taxon>
        <taxon>Acrasidae</taxon>
        <taxon>Acrasis</taxon>
    </lineage>
</organism>
<keyword evidence="2" id="KW-0418">Kinase</keyword>
<dbReference type="InterPro" id="IPR036915">
    <property type="entry name" value="Cyclin-like_sf"/>
</dbReference>
<dbReference type="EMBL" id="JAOPGA020001346">
    <property type="protein sequence ID" value="KAL0487506.1"/>
    <property type="molecule type" value="Genomic_DNA"/>
</dbReference>
<name>A0AAW2ZFK1_9EUKA</name>
<keyword evidence="2" id="KW-0808">Transferase</keyword>
<dbReference type="PANTHER" id="PTHR15615:SF108">
    <property type="entry name" value="PROTEIN CNPPD1"/>
    <property type="match status" value="1"/>
</dbReference>
<comment type="caution">
    <text evidence="2">The sequence shown here is derived from an EMBL/GenBank/DDBJ whole genome shotgun (WGS) entry which is preliminary data.</text>
</comment>
<dbReference type="GO" id="GO:0019901">
    <property type="term" value="F:protein kinase binding"/>
    <property type="evidence" value="ECO:0007669"/>
    <property type="project" value="InterPro"/>
</dbReference>
<dbReference type="Proteomes" id="UP001431209">
    <property type="component" value="Unassembled WGS sequence"/>
</dbReference>
<dbReference type="SUPFAM" id="SSF47954">
    <property type="entry name" value="Cyclin-like"/>
    <property type="match status" value="1"/>
</dbReference>
<dbReference type="Gene3D" id="1.10.472.10">
    <property type="entry name" value="Cyclin-like"/>
    <property type="match status" value="1"/>
</dbReference>
<dbReference type="AlphaFoldDB" id="A0AAW2ZFK1"/>
<protein>
    <submittedName>
        <fullName evidence="2">Cyclin kinase regulator CYCU4</fullName>
    </submittedName>
</protein>
<evidence type="ECO:0000313" key="2">
    <source>
        <dbReference type="EMBL" id="KAL0487506.1"/>
    </source>
</evidence>
<dbReference type="Pfam" id="PF08613">
    <property type="entry name" value="Cyclin"/>
    <property type="match status" value="1"/>
</dbReference>
<dbReference type="PANTHER" id="PTHR15615">
    <property type="match status" value="1"/>
</dbReference>
<keyword evidence="3" id="KW-1185">Reference proteome</keyword>
<accession>A0AAW2ZFK1</accession>
<gene>
    <name evidence="2" type="ORF">AKO1_004141</name>
</gene>